<dbReference type="GO" id="GO:0030267">
    <property type="term" value="F:glyoxylate reductase (NADPH) activity"/>
    <property type="evidence" value="ECO:0007669"/>
    <property type="project" value="TreeGrafter"/>
</dbReference>
<reference evidence="5" key="1">
    <citation type="submission" date="2020-05" db="UniProtKB">
        <authorList>
            <consortium name="EnsemblMetazoa"/>
        </authorList>
    </citation>
    <scope>IDENTIFICATION</scope>
    <source>
        <strain evidence="5">Yale</strain>
    </source>
</reference>
<dbReference type="Pfam" id="PF02826">
    <property type="entry name" value="2-Hacid_dh_C"/>
    <property type="match status" value="1"/>
</dbReference>
<dbReference type="InterPro" id="IPR029753">
    <property type="entry name" value="D-isomer_DH_CS"/>
</dbReference>
<comment type="similarity">
    <text evidence="2">Belongs to the D-isomer specific 2-hydroxyacid dehydrogenase family.</text>
</comment>
<dbReference type="SUPFAM" id="SSF51735">
    <property type="entry name" value="NAD(P)-binding Rossmann-fold domains"/>
    <property type="match status" value="1"/>
</dbReference>
<keyword evidence="6" id="KW-1185">Reference proteome</keyword>
<evidence type="ECO:0000259" key="4">
    <source>
        <dbReference type="Pfam" id="PF02826"/>
    </source>
</evidence>
<protein>
    <recommendedName>
        <fullName evidence="7">Glyoxylate/hydroxypyruvate reduct</fullName>
    </recommendedName>
</protein>
<dbReference type="PANTHER" id="PTHR10996">
    <property type="entry name" value="2-HYDROXYACID DEHYDROGENASE-RELATED"/>
    <property type="match status" value="1"/>
</dbReference>
<dbReference type="InterPro" id="IPR036291">
    <property type="entry name" value="NAD(P)-bd_dom_sf"/>
</dbReference>
<dbReference type="PANTHER" id="PTHR10996:SF277">
    <property type="entry name" value="GLYOXYLATE REDUCTASE_HYDROXYPYRUVATE REDUCTASE"/>
    <property type="match status" value="1"/>
</dbReference>
<dbReference type="VEuPathDB" id="VectorBase:GMOY003556"/>
<dbReference type="GO" id="GO:0008465">
    <property type="term" value="F:hydroxypyruvate reductase (NADH) activity"/>
    <property type="evidence" value="ECO:0007669"/>
    <property type="project" value="TreeGrafter"/>
</dbReference>
<dbReference type="GO" id="GO:0051287">
    <property type="term" value="F:NAD binding"/>
    <property type="evidence" value="ECO:0007669"/>
    <property type="project" value="InterPro"/>
</dbReference>
<dbReference type="AlphaFoldDB" id="A0A1B0FID3"/>
<dbReference type="GO" id="GO:0005829">
    <property type="term" value="C:cytosol"/>
    <property type="evidence" value="ECO:0007669"/>
    <property type="project" value="TreeGrafter"/>
</dbReference>
<dbReference type="Proteomes" id="UP000092444">
    <property type="component" value="Unassembled WGS sequence"/>
</dbReference>
<evidence type="ECO:0008006" key="7">
    <source>
        <dbReference type="Google" id="ProtNLM"/>
    </source>
</evidence>
<dbReference type="EnsemblMetazoa" id="GMOY003556-RA">
    <property type="protein sequence ID" value="GMOY003556-PA"/>
    <property type="gene ID" value="GMOY003556"/>
</dbReference>
<dbReference type="Pfam" id="PF00389">
    <property type="entry name" value="2-Hacid_dh"/>
    <property type="match status" value="1"/>
</dbReference>
<dbReference type="STRING" id="37546.A0A1B0FID3"/>
<feature type="domain" description="D-isomer specific 2-hydroxyacid dehydrogenase catalytic" evidence="3">
    <location>
        <begin position="7"/>
        <end position="246"/>
    </location>
</feature>
<evidence type="ECO:0000256" key="1">
    <source>
        <dbReference type="ARBA" id="ARBA00023002"/>
    </source>
</evidence>
<evidence type="ECO:0000259" key="3">
    <source>
        <dbReference type="Pfam" id="PF00389"/>
    </source>
</evidence>
<dbReference type="SUPFAM" id="SSF52283">
    <property type="entry name" value="Formate/glycerate dehydrogenase catalytic domain-like"/>
    <property type="match status" value="1"/>
</dbReference>
<evidence type="ECO:0000256" key="2">
    <source>
        <dbReference type="RuleBase" id="RU003719"/>
    </source>
</evidence>
<feature type="domain" description="D-isomer specific 2-hydroxyacid dehydrogenase NAD-binding" evidence="4">
    <location>
        <begin position="110"/>
        <end position="215"/>
    </location>
</feature>
<proteinExistence type="inferred from homology"/>
<dbReference type="InterPro" id="IPR050223">
    <property type="entry name" value="D-isomer_2-hydroxyacid_DH"/>
</dbReference>
<dbReference type="PROSITE" id="PS00671">
    <property type="entry name" value="D_2_HYDROXYACID_DH_3"/>
    <property type="match status" value="1"/>
</dbReference>
<dbReference type="InterPro" id="IPR006140">
    <property type="entry name" value="D-isomer_DH_NAD-bd"/>
</dbReference>
<evidence type="ECO:0000313" key="6">
    <source>
        <dbReference type="Proteomes" id="UP000092444"/>
    </source>
</evidence>
<dbReference type="Gene3D" id="3.40.50.720">
    <property type="entry name" value="NAD(P)-binding Rossmann-like Domain"/>
    <property type="match status" value="4"/>
</dbReference>
<dbReference type="EMBL" id="CCAG010019585">
    <property type="status" value="NOT_ANNOTATED_CDS"/>
    <property type="molecule type" value="Genomic_DNA"/>
</dbReference>
<accession>A0A1B0FID3</accession>
<organism evidence="5 6">
    <name type="scientific">Glossina morsitans morsitans</name>
    <name type="common">Savannah tsetse fly</name>
    <dbReference type="NCBI Taxonomy" id="37546"/>
    <lineage>
        <taxon>Eukaryota</taxon>
        <taxon>Metazoa</taxon>
        <taxon>Ecdysozoa</taxon>
        <taxon>Arthropoda</taxon>
        <taxon>Hexapoda</taxon>
        <taxon>Insecta</taxon>
        <taxon>Pterygota</taxon>
        <taxon>Neoptera</taxon>
        <taxon>Endopterygota</taxon>
        <taxon>Diptera</taxon>
        <taxon>Brachycera</taxon>
        <taxon>Muscomorpha</taxon>
        <taxon>Hippoboscoidea</taxon>
        <taxon>Glossinidae</taxon>
        <taxon>Glossina</taxon>
    </lineage>
</organism>
<sequence>MLAIGIIDKIDNEVITRGGPQLKCIATFSVGYEPIDLEACKKLGIRVTRCPNGCYCGINYDSIVGRLFETDKDVYSGGWKSWSPNYMCGQGLNSCQVGLIGFGRIRQHQEAAEKVRACFLTFEEMVSESDVIIVCCSLTPSTQGIFDECAFSKMKRNCIFINTARGSIVDQQALYETLKEKRIMAAELDVTIPELLPLGDSLLKLNNIVILPHIGSADIEARIQMSHMTALNILAALKDENMIAEVPLYIFDA</sequence>
<keyword evidence="1 2" id="KW-0560">Oxidoreductase</keyword>
<name>A0A1B0FID3_GLOMM</name>
<dbReference type="InterPro" id="IPR006139">
    <property type="entry name" value="D-isomer_2_OHA_DH_cat_dom"/>
</dbReference>
<dbReference type="PhylomeDB" id="A0A1B0FID3"/>
<evidence type="ECO:0000313" key="5">
    <source>
        <dbReference type="EnsemblMetazoa" id="GMOY003556-PA"/>
    </source>
</evidence>